<reference evidence="6" key="1">
    <citation type="submission" date="2006-06" db="EMBL/GenBank/DDBJ databases">
        <title>Complete sequence of chromosome of Chelativorans sp. BNC1.</title>
        <authorList>
            <consortium name="US DOE Joint Genome Institute"/>
            <person name="Copeland A."/>
            <person name="Lucas S."/>
            <person name="Lapidus A."/>
            <person name="Barry K."/>
            <person name="Detter J.C."/>
            <person name="Glavina del Rio T."/>
            <person name="Hammon N."/>
            <person name="Israni S."/>
            <person name="Dalin E."/>
            <person name="Tice H."/>
            <person name="Pitluck S."/>
            <person name="Chertkov O."/>
            <person name="Brettin T."/>
            <person name="Bruce D."/>
            <person name="Han C."/>
            <person name="Tapia R."/>
            <person name="Gilna P."/>
            <person name="Schmutz J."/>
            <person name="Larimer F."/>
            <person name="Land M."/>
            <person name="Hauser L."/>
            <person name="Kyrpides N."/>
            <person name="Mikhailova N."/>
            <person name="Richardson P."/>
        </authorList>
    </citation>
    <scope>NUCLEOTIDE SEQUENCE</scope>
    <source>
        <strain evidence="6">BNC1</strain>
    </source>
</reference>
<evidence type="ECO:0000256" key="1">
    <source>
        <dbReference type="ARBA" id="ARBA00001968"/>
    </source>
</evidence>
<proteinExistence type="predicted"/>
<protein>
    <recommendedName>
        <fullName evidence="2">Putative 4-hydroxy-4-methyl-2-oxoglutarate aldolase</fullName>
    </recommendedName>
    <alternativeName>
        <fullName evidence="3">Regulator of ribonuclease activity homolog</fullName>
    </alternativeName>
    <alternativeName>
        <fullName evidence="4">RraA-like protein</fullName>
    </alternativeName>
</protein>
<dbReference type="InterPro" id="IPR036704">
    <property type="entry name" value="RraA/RraA-like_sf"/>
</dbReference>
<dbReference type="eggNOG" id="COG0684">
    <property type="taxonomic scope" value="Bacteria"/>
</dbReference>
<dbReference type="CDD" id="cd16841">
    <property type="entry name" value="RraA_family"/>
    <property type="match status" value="1"/>
</dbReference>
<feature type="binding site" evidence="5">
    <location>
        <position position="162"/>
    </location>
    <ligand>
        <name>substrate</name>
    </ligand>
</feature>
<dbReference type="EMBL" id="CP000390">
    <property type="protein sequence ID" value="ABG64668.1"/>
    <property type="molecule type" value="Genomic_DNA"/>
</dbReference>
<keyword evidence="6" id="KW-0489">Methyltransferase</keyword>
<dbReference type="GO" id="GO:0032259">
    <property type="term" value="P:methylation"/>
    <property type="evidence" value="ECO:0007669"/>
    <property type="project" value="UniProtKB-KW"/>
</dbReference>
<evidence type="ECO:0000256" key="5">
    <source>
        <dbReference type="PIRSR" id="PIRSR605493-1"/>
    </source>
</evidence>
<evidence type="ECO:0000256" key="3">
    <source>
        <dbReference type="ARBA" id="ARBA00029596"/>
    </source>
</evidence>
<dbReference type="KEGG" id="mes:Meso_3297"/>
<sequence>MTKTRDQIDREYEEYKLAGRVWGQVPQERISKIKFPRPSKEVIAEFEALDDLTTTVSDVLDSFGIRGAIAASHLPPLIPGKKIVGTAVTVRSIPERKTPTQGHIDKDFIQMSTRESYYLGEPGDVLVCDFGGNLDVSNMGGQSVTVARSMGFVGAIVNGAVRDIDTIRNTDYPVWSKGVTPITGKFRMQAMELNGPVTVHDIMVDAGDLIVADSSGICAIPFDLIDTVLAKVKSILAEEATMRDLIENRRPLDELRPLYRKRYS</sequence>
<evidence type="ECO:0000256" key="2">
    <source>
        <dbReference type="ARBA" id="ARBA00016549"/>
    </source>
</evidence>
<dbReference type="GO" id="GO:0008168">
    <property type="term" value="F:methyltransferase activity"/>
    <property type="evidence" value="ECO:0007669"/>
    <property type="project" value="UniProtKB-KW"/>
</dbReference>
<dbReference type="PANTHER" id="PTHR33254">
    <property type="entry name" value="4-HYDROXY-4-METHYL-2-OXOGLUTARATE ALDOLASE 3-RELATED"/>
    <property type="match status" value="1"/>
</dbReference>
<organism evidence="6">
    <name type="scientific">Chelativorans sp. (strain BNC1)</name>
    <dbReference type="NCBI Taxonomy" id="266779"/>
    <lineage>
        <taxon>Bacteria</taxon>
        <taxon>Pseudomonadati</taxon>
        <taxon>Pseudomonadota</taxon>
        <taxon>Alphaproteobacteria</taxon>
        <taxon>Hyphomicrobiales</taxon>
        <taxon>Phyllobacteriaceae</taxon>
        <taxon>Chelativorans</taxon>
    </lineage>
</organism>
<dbReference type="InterPro" id="IPR005493">
    <property type="entry name" value="RraA/RraA-like"/>
</dbReference>
<feature type="binding site" evidence="5">
    <location>
        <position position="163"/>
    </location>
    <ligand>
        <name>Mg(2+)</name>
        <dbReference type="ChEBI" id="CHEBI:18420"/>
    </ligand>
</feature>
<dbReference type="HOGENOM" id="CLU_072626_3_0_5"/>
<accession>Q11D57</accession>
<dbReference type="PANTHER" id="PTHR33254:SF4">
    <property type="entry name" value="4-HYDROXY-4-METHYL-2-OXOGLUTARATE ALDOLASE 3-RELATED"/>
    <property type="match status" value="1"/>
</dbReference>
<dbReference type="SUPFAM" id="SSF89562">
    <property type="entry name" value="RraA-like"/>
    <property type="match status" value="1"/>
</dbReference>
<dbReference type="STRING" id="266779.Meso_3297"/>
<dbReference type="Pfam" id="PF03737">
    <property type="entry name" value="RraA-like"/>
    <property type="match status" value="1"/>
</dbReference>
<dbReference type="AlphaFoldDB" id="Q11D57"/>
<dbReference type="Gene3D" id="3.50.30.40">
    <property type="entry name" value="Ribonuclease E inhibitor RraA/RraA-like"/>
    <property type="match status" value="1"/>
</dbReference>
<comment type="cofactor">
    <cofactor evidence="5">
        <name>Mg(2+)</name>
        <dbReference type="ChEBI" id="CHEBI:18420"/>
    </cofactor>
</comment>
<gene>
    <name evidence="6" type="ordered locus">Meso_3297</name>
</gene>
<evidence type="ECO:0000256" key="4">
    <source>
        <dbReference type="ARBA" id="ARBA00030169"/>
    </source>
</evidence>
<keyword evidence="5" id="KW-0460">Magnesium</keyword>
<evidence type="ECO:0000313" key="6">
    <source>
        <dbReference type="EMBL" id="ABG64668.1"/>
    </source>
</evidence>
<keyword evidence="5" id="KW-0479">Metal-binding</keyword>
<comment type="cofactor">
    <cofactor evidence="1">
        <name>a divalent metal cation</name>
        <dbReference type="ChEBI" id="CHEBI:60240"/>
    </cofactor>
</comment>
<keyword evidence="6" id="KW-0808">Transferase</keyword>
<dbReference type="GO" id="GO:0046872">
    <property type="term" value="F:metal ion binding"/>
    <property type="evidence" value="ECO:0007669"/>
    <property type="project" value="UniProtKB-KW"/>
</dbReference>
<name>Q11D57_CHESB</name>